<comment type="similarity">
    <text evidence="8">Belongs to the ABC transporter superfamily. Macrolide exporter (TC 3.A.1.122) family.</text>
</comment>
<protein>
    <submittedName>
        <fullName evidence="11">ATP-binding cassette domain-containing protein</fullName>
    </submittedName>
</protein>
<evidence type="ECO:0000256" key="3">
    <source>
        <dbReference type="ARBA" id="ARBA00022692"/>
    </source>
</evidence>
<feature type="transmembrane region" description="Helical" evidence="9">
    <location>
        <begin position="253"/>
        <end position="274"/>
    </location>
</feature>
<keyword evidence="3 9" id="KW-0812">Transmembrane</keyword>
<evidence type="ECO:0000256" key="4">
    <source>
        <dbReference type="ARBA" id="ARBA00022741"/>
    </source>
</evidence>
<keyword evidence="4" id="KW-0547">Nucleotide-binding</keyword>
<evidence type="ECO:0000256" key="5">
    <source>
        <dbReference type="ARBA" id="ARBA00022840"/>
    </source>
</evidence>
<proteinExistence type="inferred from homology"/>
<feature type="transmembrane region" description="Helical" evidence="9">
    <location>
        <begin position="681"/>
        <end position="699"/>
    </location>
</feature>
<evidence type="ECO:0000256" key="9">
    <source>
        <dbReference type="SAM" id="Phobius"/>
    </source>
</evidence>
<evidence type="ECO:0000256" key="1">
    <source>
        <dbReference type="ARBA" id="ARBA00004429"/>
    </source>
</evidence>
<dbReference type="GO" id="GO:0005524">
    <property type="term" value="F:ATP binding"/>
    <property type="evidence" value="ECO:0007669"/>
    <property type="project" value="UniProtKB-KW"/>
</dbReference>
<name>A0ABW4W7A5_9BACI</name>
<dbReference type="PANTHER" id="PTHR24220">
    <property type="entry name" value="IMPORT ATP-BINDING PROTEIN"/>
    <property type="match status" value="1"/>
</dbReference>
<keyword evidence="12" id="KW-1185">Reference proteome</keyword>
<keyword evidence="2" id="KW-1003">Cell membrane</keyword>
<evidence type="ECO:0000313" key="12">
    <source>
        <dbReference type="Proteomes" id="UP001597383"/>
    </source>
</evidence>
<comment type="caution">
    <text evidence="11">The sequence shown here is derived from an EMBL/GenBank/DDBJ whole genome shotgun (WGS) entry which is preliminary data.</text>
</comment>
<dbReference type="Gene3D" id="3.40.50.300">
    <property type="entry name" value="P-loop containing nucleotide triphosphate hydrolases"/>
    <property type="match status" value="1"/>
</dbReference>
<dbReference type="Pfam" id="PF00005">
    <property type="entry name" value="ABC_tran"/>
    <property type="match status" value="1"/>
</dbReference>
<dbReference type="EMBL" id="JBHUHQ010000041">
    <property type="protein sequence ID" value="MFD2046625.1"/>
    <property type="molecule type" value="Genomic_DNA"/>
</dbReference>
<evidence type="ECO:0000256" key="7">
    <source>
        <dbReference type="ARBA" id="ARBA00023136"/>
    </source>
</evidence>
<feature type="transmembrane region" description="Helical" evidence="9">
    <location>
        <begin position="588"/>
        <end position="606"/>
    </location>
</feature>
<dbReference type="InterPro" id="IPR003439">
    <property type="entry name" value="ABC_transporter-like_ATP-bd"/>
</dbReference>
<dbReference type="InterPro" id="IPR027417">
    <property type="entry name" value="P-loop_NTPase"/>
</dbReference>
<feature type="domain" description="ABC transporter" evidence="10">
    <location>
        <begin position="2"/>
        <end position="230"/>
    </location>
</feature>
<dbReference type="Pfam" id="PF02687">
    <property type="entry name" value="FtsX"/>
    <property type="match status" value="1"/>
</dbReference>
<dbReference type="Proteomes" id="UP001597383">
    <property type="component" value="Unassembled WGS sequence"/>
</dbReference>
<comment type="subcellular location">
    <subcellularLocation>
        <location evidence="1">Cell inner membrane</location>
        <topology evidence="1">Multi-pass membrane protein</topology>
    </subcellularLocation>
</comment>
<dbReference type="PROSITE" id="PS50893">
    <property type="entry name" value="ABC_TRANSPORTER_2"/>
    <property type="match status" value="1"/>
</dbReference>
<accession>A0ABW4W7A5</accession>
<dbReference type="PANTHER" id="PTHR24220:SF692">
    <property type="entry name" value="ABC TRANSPORTER DOMAIN-CONTAINING PROTEIN"/>
    <property type="match status" value="1"/>
</dbReference>
<dbReference type="InterPro" id="IPR015854">
    <property type="entry name" value="ABC_transpr_LolD-like"/>
</dbReference>
<dbReference type="SMART" id="SM00382">
    <property type="entry name" value="AAA"/>
    <property type="match status" value="1"/>
</dbReference>
<evidence type="ECO:0000256" key="6">
    <source>
        <dbReference type="ARBA" id="ARBA00022989"/>
    </source>
</evidence>
<keyword evidence="6 9" id="KW-1133">Transmembrane helix</keyword>
<keyword evidence="7 9" id="KW-0472">Membrane</keyword>
<dbReference type="InterPro" id="IPR003593">
    <property type="entry name" value="AAA+_ATPase"/>
</dbReference>
<evidence type="ECO:0000256" key="2">
    <source>
        <dbReference type="ARBA" id="ARBA00022475"/>
    </source>
</evidence>
<reference evidence="12" key="1">
    <citation type="journal article" date="2019" name="Int. J. Syst. Evol. Microbiol.">
        <title>The Global Catalogue of Microorganisms (GCM) 10K type strain sequencing project: providing services to taxonomists for standard genome sequencing and annotation.</title>
        <authorList>
            <consortium name="The Broad Institute Genomics Platform"/>
            <consortium name="The Broad Institute Genome Sequencing Center for Infectious Disease"/>
            <person name="Wu L."/>
            <person name="Ma J."/>
        </authorList>
    </citation>
    <scope>NUCLEOTIDE SEQUENCE [LARGE SCALE GENOMIC DNA]</scope>
    <source>
        <strain evidence="12">R28</strain>
    </source>
</reference>
<dbReference type="RefSeq" id="WP_377558675.1">
    <property type="nucleotide sequence ID" value="NZ_JBHUHQ010000041.1"/>
</dbReference>
<feature type="transmembrane region" description="Helical" evidence="9">
    <location>
        <begin position="641"/>
        <end position="661"/>
    </location>
</feature>
<dbReference type="PROSITE" id="PS00211">
    <property type="entry name" value="ABC_TRANSPORTER_1"/>
    <property type="match status" value="1"/>
</dbReference>
<evidence type="ECO:0000259" key="10">
    <source>
        <dbReference type="PROSITE" id="PS50893"/>
    </source>
</evidence>
<sequence length="713" mass="81734">MLDLRNLTKSFGDKIVLNDINLQLTNPSSLYVLTGESGSGKTTLFNILFGLDNDYQGSYKLFGKDSKAYKNQDWDHLRTNEIKMVFQDFKLFEQLTVYENLYLSGDYKGDEIYSVLESMDLLELKDEVVKNISGGQKQRVAIGRAVLGSPKIILLDEPTGNLDGMTTDKIMSYISKLKNKGISFFVITHDDSILDYADIVFKLENGKINQTNSKNEQEYSETKQKSYQLEKTKQKKHVLLYTFLSVFRKMKRISLLGVPIVIILLLFILSFTAFQAASLESFTNFFSGVDNKSIVFSTQKLTSEAAEDLKENNILASHDGKRIGFSNEDVKKVENIQHIDKIELTVEGIQSFYDHEGNRFEYRLDYENIPAFLRKDLAQIRNGESITFTLTAQSVPYSVIHNYNVNNINIISGEFPKDDSKEILIPDLYAFMISDSENYTNLINSTIELDVTSAKNDMITEEYKIVGIYDTGYRYNLSPSYPIYVGYFHQAESQDKLTEEAYQFHVQTYKINKATEEYSKNITKDFEHFKRSMGTGFDQMIVVVDNEENFESVYNELKKVFPKYQFISQYDLKNGDLSFVYHSLVRNLVVGSITIAVIIGLVVIFLNKGYIYDRTKEFAILFCQGYSKKDIIKIISLENGVIFTIYFLIAYLLAFLSDFIFLNTSKYGHLFTNLLTFENVVSLSLLVIIIVSLSIIWGVKGIKNNNLIKLLKD</sequence>
<organism evidence="11 12">
    <name type="scientific">Ornithinibacillus salinisoli</name>
    <dbReference type="NCBI Taxonomy" id="1848459"/>
    <lineage>
        <taxon>Bacteria</taxon>
        <taxon>Bacillati</taxon>
        <taxon>Bacillota</taxon>
        <taxon>Bacilli</taxon>
        <taxon>Bacillales</taxon>
        <taxon>Bacillaceae</taxon>
        <taxon>Ornithinibacillus</taxon>
    </lineage>
</organism>
<gene>
    <name evidence="11" type="ORF">ACFSJF_20360</name>
</gene>
<dbReference type="InterPro" id="IPR003838">
    <property type="entry name" value="ABC3_permease_C"/>
</dbReference>
<evidence type="ECO:0000313" key="11">
    <source>
        <dbReference type="EMBL" id="MFD2046625.1"/>
    </source>
</evidence>
<dbReference type="SUPFAM" id="SSF52540">
    <property type="entry name" value="P-loop containing nucleoside triphosphate hydrolases"/>
    <property type="match status" value="1"/>
</dbReference>
<evidence type="ECO:0000256" key="8">
    <source>
        <dbReference type="ARBA" id="ARBA00038388"/>
    </source>
</evidence>
<keyword evidence="5 11" id="KW-0067">ATP-binding</keyword>
<dbReference type="InterPro" id="IPR017871">
    <property type="entry name" value="ABC_transporter-like_CS"/>
</dbReference>